<name>A0A813CCZ2_9DINO</name>
<evidence type="ECO:0000313" key="2">
    <source>
        <dbReference type="Proteomes" id="UP000601435"/>
    </source>
</evidence>
<protein>
    <submittedName>
        <fullName evidence="1">Pol protein</fullName>
    </submittedName>
</protein>
<sequence length="95" mass="10032">MAGIEPPPPPPPEPAVEVTSVDLNPTEECAFEEGLGLAIGFTTDAPLPGYCWRVSYVVDTSKRRVIVDLGSTEVTDYAPGHNAMTFAGAGLDINE</sequence>
<proteinExistence type="predicted"/>
<dbReference type="EMBL" id="CAJNJA010097075">
    <property type="protein sequence ID" value="CAE7942571.1"/>
    <property type="molecule type" value="Genomic_DNA"/>
</dbReference>
<organism evidence="1 2">
    <name type="scientific">Symbiodinium necroappetens</name>
    <dbReference type="NCBI Taxonomy" id="1628268"/>
    <lineage>
        <taxon>Eukaryota</taxon>
        <taxon>Sar</taxon>
        <taxon>Alveolata</taxon>
        <taxon>Dinophyceae</taxon>
        <taxon>Suessiales</taxon>
        <taxon>Symbiodiniaceae</taxon>
        <taxon>Symbiodinium</taxon>
    </lineage>
</organism>
<accession>A0A813CCZ2</accession>
<comment type="caution">
    <text evidence="1">The sequence shown here is derived from an EMBL/GenBank/DDBJ whole genome shotgun (WGS) entry which is preliminary data.</text>
</comment>
<evidence type="ECO:0000313" key="1">
    <source>
        <dbReference type="EMBL" id="CAE7942571.1"/>
    </source>
</evidence>
<reference evidence="1" key="1">
    <citation type="submission" date="2021-02" db="EMBL/GenBank/DDBJ databases">
        <authorList>
            <person name="Dougan E. K."/>
            <person name="Rhodes N."/>
            <person name="Thang M."/>
            <person name="Chan C."/>
        </authorList>
    </citation>
    <scope>NUCLEOTIDE SEQUENCE</scope>
</reference>
<feature type="non-terminal residue" evidence="1">
    <location>
        <position position="1"/>
    </location>
</feature>
<gene>
    <name evidence="1" type="primary">Pol</name>
    <name evidence="1" type="ORF">SNEC2469_LOCUS34714</name>
</gene>
<dbReference type="AlphaFoldDB" id="A0A813CCZ2"/>
<dbReference type="OrthoDB" id="203202at2759"/>
<keyword evidence="2" id="KW-1185">Reference proteome</keyword>
<dbReference type="Proteomes" id="UP000601435">
    <property type="component" value="Unassembled WGS sequence"/>
</dbReference>